<reference evidence="4" key="1">
    <citation type="journal article" date="2019" name="Int. J. Syst. Evol. Microbiol.">
        <title>The Global Catalogue of Microorganisms (GCM) 10K type strain sequencing project: providing services to taxonomists for standard genome sequencing and annotation.</title>
        <authorList>
            <consortium name="The Broad Institute Genomics Platform"/>
            <consortium name="The Broad Institute Genome Sequencing Center for Infectious Disease"/>
            <person name="Wu L."/>
            <person name="Ma J."/>
        </authorList>
    </citation>
    <scope>NUCLEOTIDE SEQUENCE [LARGE SCALE GENOMIC DNA]</scope>
    <source>
        <strain evidence="4">JCM 4087</strain>
    </source>
</reference>
<comment type="caution">
    <text evidence="3">The sequence shown here is derived from an EMBL/GenBank/DDBJ whole genome shotgun (WGS) entry which is preliminary data.</text>
</comment>
<evidence type="ECO:0000313" key="4">
    <source>
        <dbReference type="Proteomes" id="UP001596091"/>
    </source>
</evidence>
<evidence type="ECO:0000259" key="2">
    <source>
        <dbReference type="Pfam" id="PF13519"/>
    </source>
</evidence>
<dbReference type="InterPro" id="IPR036465">
    <property type="entry name" value="vWFA_dom_sf"/>
</dbReference>
<keyword evidence="4" id="KW-1185">Reference proteome</keyword>
<dbReference type="Gene3D" id="3.40.50.410">
    <property type="entry name" value="von Willebrand factor, type A domain"/>
    <property type="match status" value="1"/>
</dbReference>
<dbReference type="Pfam" id="PF13519">
    <property type="entry name" value="VWA_2"/>
    <property type="match status" value="1"/>
</dbReference>
<dbReference type="RefSeq" id="WP_263341044.1">
    <property type="nucleotide sequence ID" value="NZ_JAGSYH010000006.1"/>
</dbReference>
<dbReference type="Proteomes" id="UP001596091">
    <property type="component" value="Unassembled WGS sequence"/>
</dbReference>
<dbReference type="InterPro" id="IPR002035">
    <property type="entry name" value="VWF_A"/>
</dbReference>
<gene>
    <name evidence="3" type="ORF">ACFPT7_17150</name>
</gene>
<name>A0ABW1EIC3_9BACT</name>
<dbReference type="EMBL" id="JBHSPH010000008">
    <property type="protein sequence ID" value="MFC5864036.1"/>
    <property type="molecule type" value="Genomic_DNA"/>
</dbReference>
<accession>A0ABW1EIC3</accession>
<protein>
    <submittedName>
        <fullName evidence="3">VWA domain-containing protein</fullName>
    </submittedName>
</protein>
<dbReference type="SUPFAM" id="SSF53300">
    <property type="entry name" value="vWA-like"/>
    <property type="match status" value="1"/>
</dbReference>
<proteinExistence type="predicted"/>
<dbReference type="CDD" id="cd00198">
    <property type="entry name" value="vWFA"/>
    <property type="match status" value="1"/>
</dbReference>
<evidence type="ECO:0000256" key="1">
    <source>
        <dbReference type="SAM" id="MobiDB-lite"/>
    </source>
</evidence>
<sequence length="429" mass="48723">MKRIRYTKYNGELADEISLEDLMQQLSDYMLDSGFQNPWMQFSEMNEHTLENLREAMRQALEMGDFEQDLRDRIDQMNADGELDQLIEQLMHRMEQQDYIRIDAPQDSARMSNTPGSVSDGEGQGQARFEVTDKSLDFLGYKTLRDLLGSLGRSSAGRHDTRHQATGVETNGSIRPYEFGDTLNLDANATLAAAITAQAEKWVDEERAGEPSEHHGVWPIEVDYPHLHVQQSDYQSSCATVVMLDCSHSMILYGEDRFTPAKRVAMALSHLIRTQYPGDTLNLVLFHDSAEEVPVSQLARVKVGPHYTNTREGLRMARSILNRQRKEMRQIVMITDGKPSALTLPDGRIYKNAFGLDPLVLSETLEEVARCRRSGILINTFMLASDPGLVQFVQRVSAMCRGKAYFTTPQTLGNYLMMDFLNRKMKTVH</sequence>
<feature type="domain" description="VWFA" evidence="2">
    <location>
        <begin position="240"/>
        <end position="338"/>
    </location>
</feature>
<evidence type="ECO:0000313" key="3">
    <source>
        <dbReference type="EMBL" id="MFC5864036.1"/>
    </source>
</evidence>
<feature type="region of interest" description="Disordered" evidence="1">
    <location>
        <begin position="107"/>
        <end position="126"/>
    </location>
</feature>
<organism evidence="3 4">
    <name type="scientific">Acidicapsa dinghuensis</name>
    <dbReference type="NCBI Taxonomy" id="2218256"/>
    <lineage>
        <taxon>Bacteria</taxon>
        <taxon>Pseudomonadati</taxon>
        <taxon>Acidobacteriota</taxon>
        <taxon>Terriglobia</taxon>
        <taxon>Terriglobales</taxon>
        <taxon>Acidobacteriaceae</taxon>
        <taxon>Acidicapsa</taxon>
    </lineage>
</organism>